<protein>
    <submittedName>
        <fullName evidence="8">Glutaredoxin</fullName>
    </submittedName>
</protein>
<dbReference type="GO" id="GO:0005829">
    <property type="term" value="C:cytosol"/>
    <property type="evidence" value="ECO:0007669"/>
    <property type="project" value="TreeGrafter"/>
</dbReference>
<dbReference type="Gene3D" id="3.40.30.10">
    <property type="entry name" value="Glutaredoxin"/>
    <property type="match status" value="2"/>
</dbReference>
<dbReference type="Pfam" id="PF00462">
    <property type="entry name" value="Glutaredoxin"/>
    <property type="match status" value="1"/>
</dbReference>
<dbReference type="InterPro" id="IPR036249">
    <property type="entry name" value="Thioredoxin-like_sf"/>
</dbReference>
<keyword evidence="9" id="KW-1185">Reference proteome</keyword>
<dbReference type="Pfam" id="PF00085">
    <property type="entry name" value="Thioredoxin"/>
    <property type="match status" value="1"/>
</dbReference>
<dbReference type="Proteomes" id="UP000076532">
    <property type="component" value="Unassembled WGS sequence"/>
</dbReference>
<dbReference type="InterPro" id="IPR004480">
    <property type="entry name" value="Monothiol_GRX-rel"/>
</dbReference>
<name>A0A165ZDV4_9AGAM</name>
<gene>
    <name evidence="8" type="ORF">FIBSPDRAFT_922341</name>
</gene>
<dbReference type="CDD" id="cd03028">
    <property type="entry name" value="GRX_PICOT_like"/>
    <property type="match status" value="1"/>
</dbReference>
<comment type="function">
    <text evidence="5">Monothiol glutaredoxin involved in the biogenesis of iron-sulfur clusters. Binds one iron-sulfur cluster per dimer. The iron-sulfur cluster is bound between subunits, and is complexed by a bound glutathione and a cysteine residue from each subunit.</text>
</comment>
<dbReference type="PANTHER" id="PTHR10293:SF73">
    <property type="entry name" value="GLUTAREDOXIN-3"/>
    <property type="match status" value="1"/>
</dbReference>
<evidence type="ECO:0000313" key="8">
    <source>
        <dbReference type="EMBL" id="KZP10482.1"/>
    </source>
</evidence>
<dbReference type="SUPFAM" id="SSF52833">
    <property type="entry name" value="Thioredoxin-like"/>
    <property type="match status" value="2"/>
</dbReference>
<dbReference type="FunFam" id="3.40.30.10:FF:000012">
    <property type="entry name" value="Monothiol glutaredoxin"/>
    <property type="match status" value="1"/>
</dbReference>
<dbReference type="InterPro" id="IPR033658">
    <property type="entry name" value="GRX_PICOT-like"/>
</dbReference>
<dbReference type="GO" id="GO:0005634">
    <property type="term" value="C:nucleus"/>
    <property type="evidence" value="ECO:0007669"/>
    <property type="project" value="TreeGrafter"/>
</dbReference>
<proteinExistence type="inferred from homology"/>
<dbReference type="PROSITE" id="PS51354">
    <property type="entry name" value="GLUTAREDOXIN_2"/>
    <property type="match status" value="1"/>
</dbReference>
<feature type="domain" description="Thioredoxin" evidence="7">
    <location>
        <begin position="1"/>
        <end position="183"/>
    </location>
</feature>
<evidence type="ECO:0000256" key="3">
    <source>
        <dbReference type="ARBA" id="ARBA00023004"/>
    </source>
</evidence>
<dbReference type="GO" id="GO:0046872">
    <property type="term" value="F:metal ion binding"/>
    <property type="evidence" value="ECO:0007669"/>
    <property type="project" value="UniProtKB-KW"/>
</dbReference>
<organism evidence="8 9">
    <name type="scientific">Athelia psychrophila</name>
    <dbReference type="NCBI Taxonomy" id="1759441"/>
    <lineage>
        <taxon>Eukaryota</taxon>
        <taxon>Fungi</taxon>
        <taxon>Dikarya</taxon>
        <taxon>Basidiomycota</taxon>
        <taxon>Agaricomycotina</taxon>
        <taxon>Agaricomycetes</taxon>
        <taxon>Agaricomycetidae</taxon>
        <taxon>Atheliales</taxon>
        <taxon>Atheliaceae</taxon>
        <taxon>Athelia</taxon>
    </lineage>
</organism>
<feature type="compositionally biased region" description="Basic and acidic residues" evidence="6">
    <location>
        <begin position="135"/>
        <end position="144"/>
    </location>
</feature>
<dbReference type="PROSITE" id="PS51352">
    <property type="entry name" value="THIOREDOXIN_2"/>
    <property type="match status" value="1"/>
</dbReference>
<dbReference type="InterPro" id="IPR002109">
    <property type="entry name" value="Glutaredoxin"/>
</dbReference>
<evidence type="ECO:0000256" key="6">
    <source>
        <dbReference type="SAM" id="MobiDB-lite"/>
    </source>
</evidence>
<accession>A0A165ZDV4</accession>
<evidence type="ECO:0000256" key="5">
    <source>
        <dbReference type="ARBA" id="ARBA00055846"/>
    </source>
</evidence>
<evidence type="ECO:0000256" key="2">
    <source>
        <dbReference type="ARBA" id="ARBA00022723"/>
    </source>
</evidence>
<dbReference type="GO" id="GO:0051537">
    <property type="term" value="F:2 iron, 2 sulfur cluster binding"/>
    <property type="evidence" value="ECO:0007669"/>
    <property type="project" value="TreeGrafter"/>
</dbReference>
<dbReference type="OrthoDB" id="415696at2759"/>
<keyword evidence="4" id="KW-0411">Iron-sulfur</keyword>
<evidence type="ECO:0000259" key="7">
    <source>
        <dbReference type="PROSITE" id="PS51352"/>
    </source>
</evidence>
<dbReference type="GO" id="GO:0015036">
    <property type="term" value="F:disulfide oxidoreductase activity"/>
    <property type="evidence" value="ECO:0007669"/>
    <property type="project" value="UniProtKB-ARBA"/>
</dbReference>
<reference evidence="8 9" key="1">
    <citation type="journal article" date="2016" name="Mol. Biol. Evol.">
        <title>Comparative Genomics of Early-Diverging Mushroom-Forming Fungi Provides Insights into the Origins of Lignocellulose Decay Capabilities.</title>
        <authorList>
            <person name="Nagy L.G."/>
            <person name="Riley R."/>
            <person name="Tritt A."/>
            <person name="Adam C."/>
            <person name="Daum C."/>
            <person name="Floudas D."/>
            <person name="Sun H."/>
            <person name="Yadav J.S."/>
            <person name="Pangilinan J."/>
            <person name="Larsson K.H."/>
            <person name="Matsuura K."/>
            <person name="Barry K."/>
            <person name="Labutti K."/>
            <person name="Kuo R."/>
            <person name="Ohm R.A."/>
            <person name="Bhattacharya S.S."/>
            <person name="Shirouzu T."/>
            <person name="Yoshinaga Y."/>
            <person name="Martin F.M."/>
            <person name="Grigoriev I.V."/>
            <person name="Hibbett D.S."/>
        </authorList>
    </citation>
    <scope>NUCLEOTIDE SEQUENCE [LARGE SCALE GENOMIC DNA]</scope>
    <source>
        <strain evidence="8 9">CBS 109695</strain>
    </source>
</reference>
<evidence type="ECO:0000313" key="9">
    <source>
        <dbReference type="Proteomes" id="UP000076532"/>
    </source>
</evidence>
<evidence type="ECO:0000256" key="1">
    <source>
        <dbReference type="ARBA" id="ARBA00009630"/>
    </source>
</evidence>
<sequence length="243" mass="26815">MSTNPPNFHAITTVDQFQELMKNNLERISLINFWASWAEPCKVMNELVLDLAKKYPDIQVLHVEAEELPDITDNFDVQSVPFVSVLRGHEVLTKVEGADAAALTAAVAKHTQKIAAPLSTTTQAPATPPAAPASFEEKGESPDDLEKRMKALMNKSKVVLFMKGDPTTPRCGFSRRTVALLQDHKVEFTTFDILTDESVRQGLKVLNGWPTFPQIIINNEFVGGLDVVTEMAENGELQELLAA</sequence>
<dbReference type="STRING" id="436010.A0A165ZDV4"/>
<keyword evidence="3" id="KW-0408">Iron</keyword>
<dbReference type="EMBL" id="KV417679">
    <property type="protein sequence ID" value="KZP10482.1"/>
    <property type="molecule type" value="Genomic_DNA"/>
</dbReference>
<dbReference type="FunFam" id="3.40.30.10:FF:000092">
    <property type="entry name" value="Monothiol glutaredoxin"/>
    <property type="match status" value="1"/>
</dbReference>
<dbReference type="InterPro" id="IPR013766">
    <property type="entry name" value="Thioredoxin_domain"/>
</dbReference>
<dbReference type="PANTHER" id="PTHR10293">
    <property type="entry name" value="GLUTAREDOXIN FAMILY MEMBER"/>
    <property type="match status" value="1"/>
</dbReference>
<evidence type="ECO:0000256" key="4">
    <source>
        <dbReference type="ARBA" id="ARBA00023014"/>
    </source>
</evidence>
<comment type="similarity">
    <text evidence="1">Belongs to the glutaredoxin family. Monothiol subfamily.</text>
</comment>
<dbReference type="AlphaFoldDB" id="A0A165ZDV4"/>
<feature type="region of interest" description="Disordered" evidence="6">
    <location>
        <begin position="117"/>
        <end position="144"/>
    </location>
</feature>
<keyword evidence="2" id="KW-0479">Metal-binding</keyword>
<dbReference type="GO" id="GO:0006879">
    <property type="term" value="P:intracellular iron ion homeostasis"/>
    <property type="evidence" value="ECO:0007669"/>
    <property type="project" value="TreeGrafter"/>
</dbReference>